<name>A0AAV2I4N4_LYMST</name>
<dbReference type="AlphaFoldDB" id="A0AAV2I4N4"/>
<dbReference type="EMBL" id="CAXITT010000401">
    <property type="protein sequence ID" value="CAL1540823.1"/>
    <property type="molecule type" value="Genomic_DNA"/>
</dbReference>
<dbReference type="InterPro" id="IPR036770">
    <property type="entry name" value="Ankyrin_rpt-contain_sf"/>
</dbReference>
<keyword evidence="2 3" id="KW-0040">ANK repeat</keyword>
<keyword evidence="1" id="KW-0677">Repeat</keyword>
<organism evidence="4 5">
    <name type="scientific">Lymnaea stagnalis</name>
    <name type="common">Great pond snail</name>
    <name type="synonym">Helix stagnalis</name>
    <dbReference type="NCBI Taxonomy" id="6523"/>
    <lineage>
        <taxon>Eukaryota</taxon>
        <taxon>Metazoa</taxon>
        <taxon>Spiralia</taxon>
        <taxon>Lophotrochozoa</taxon>
        <taxon>Mollusca</taxon>
        <taxon>Gastropoda</taxon>
        <taxon>Heterobranchia</taxon>
        <taxon>Euthyneura</taxon>
        <taxon>Panpulmonata</taxon>
        <taxon>Hygrophila</taxon>
        <taxon>Lymnaeoidea</taxon>
        <taxon>Lymnaeidae</taxon>
        <taxon>Lymnaea</taxon>
    </lineage>
</organism>
<feature type="repeat" description="ANK" evidence="3">
    <location>
        <begin position="103"/>
        <end position="146"/>
    </location>
</feature>
<dbReference type="Pfam" id="PF13857">
    <property type="entry name" value="Ank_5"/>
    <property type="match status" value="1"/>
</dbReference>
<dbReference type="PANTHER" id="PTHR24198">
    <property type="entry name" value="ANKYRIN REPEAT AND PROTEIN KINASE DOMAIN-CONTAINING PROTEIN"/>
    <property type="match status" value="1"/>
</dbReference>
<dbReference type="SUPFAM" id="SSF48403">
    <property type="entry name" value="Ankyrin repeat"/>
    <property type="match status" value="1"/>
</dbReference>
<evidence type="ECO:0000256" key="1">
    <source>
        <dbReference type="ARBA" id="ARBA00022737"/>
    </source>
</evidence>
<protein>
    <recommendedName>
        <fullName evidence="6">Ankyrin repeat protein</fullName>
    </recommendedName>
</protein>
<evidence type="ECO:0000256" key="3">
    <source>
        <dbReference type="PROSITE-ProRule" id="PRU00023"/>
    </source>
</evidence>
<dbReference type="InterPro" id="IPR002110">
    <property type="entry name" value="Ankyrin_rpt"/>
</dbReference>
<dbReference type="SMART" id="SM00248">
    <property type="entry name" value="ANK"/>
    <property type="match status" value="10"/>
</dbReference>
<dbReference type="Proteomes" id="UP001497497">
    <property type="component" value="Unassembled WGS sequence"/>
</dbReference>
<dbReference type="Gene3D" id="1.25.40.20">
    <property type="entry name" value="Ankyrin repeat-containing domain"/>
    <property type="match status" value="2"/>
</dbReference>
<evidence type="ECO:0008006" key="6">
    <source>
        <dbReference type="Google" id="ProtNLM"/>
    </source>
</evidence>
<sequence>MSPEKSLIKSTRWNCVSTMAESLDICEAGSIPPLMRAVLLKSPYNTIMLIRGGADLDATNADGETAVMKIVQCASVFETRSETYKIFTYLVNHGAKLNLQNNYGETALMLAVKTLGRQRSHSLQHCDERVIEMLIDNGANVNLKDNEGNTALAVALKNGAADCLNKLLISGADAGNVDFGNELLNAIRMRHMGVVRALIEMGQDLTIKDEVGNTPLMLIIDRFLPTGNDDKCSILLDLVQFLVHRDGSDVNTQNLLGATPLMISVSKPFRQNVTGLLDLLAGEGAKLDTVDKYGNTALTHALTSSNDMNYLCPSVNWLLENGADPFVGFHNFNVIGNFIDRFCGCDMSRQRHSKFLVTSTHINYLIARGDDQFIRMLVCNGIINTNCATNDQVDQMVAFGMDPKDIPRLSPFMFAMLHGREDIAKYFVANCYLTDFDVRYRPGNVLEAFMSDQLALLRDLYSQPWPLAKLAFIAVSSALGSSPGRTKRIEKTQLPERMMRMLSFQEPISRLCTHNWEDIPVYTRDYDPAQRGRPLLYYWPFGKAGLTSCDECRTRWSTNFISVDEPDGGQSS</sequence>
<gene>
    <name evidence="4" type="ORF">GSLYS_00014472001</name>
</gene>
<evidence type="ECO:0000313" key="4">
    <source>
        <dbReference type="EMBL" id="CAL1540823.1"/>
    </source>
</evidence>
<evidence type="ECO:0000313" key="5">
    <source>
        <dbReference type="Proteomes" id="UP001497497"/>
    </source>
</evidence>
<reference evidence="4 5" key="1">
    <citation type="submission" date="2024-04" db="EMBL/GenBank/DDBJ databases">
        <authorList>
            <consortium name="Genoscope - CEA"/>
            <person name="William W."/>
        </authorList>
    </citation>
    <scope>NUCLEOTIDE SEQUENCE [LARGE SCALE GENOMIC DNA]</scope>
</reference>
<dbReference type="PROSITE" id="PS50088">
    <property type="entry name" value="ANK_REPEAT"/>
    <property type="match status" value="2"/>
</dbReference>
<keyword evidence="5" id="KW-1185">Reference proteome</keyword>
<dbReference type="Pfam" id="PF12796">
    <property type="entry name" value="Ank_2"/>
    <property type="match status" value="2"/>
</dbReference>
<comment type="caution">
    <text evidence="4">The sequence shown here is derived from an EMBL/GenBank/DDBJ whole genome shotgun (WGS) entry which is preliminary data.</text>
</comment>
<proteinExistence type="predicted"/>
<feature type="repeat" description="ANK" evidence="3">
    <location>
        <begin position="147"/>
        <end position="179"/>
    </location>
</feature>
<dbReference type="PANTHER" id="PTHR24198:SF165">
    <property type="entry name" value="ANKYRIN REPEAT-CONTAINING PROTEIN-RELATED"/>
    <property type="match status" value="1"/>
</dbReference>
<evidence type="ECO:0000256" key="2">
    <source>
        <dbReference type="ARBA" id="ARBA00023043"/>
    </source>
</evidence>
<accession>A0AAV2I4N4</accession>